<dbReference type="Proteomes" id="UP000018817">
    <property type="component" value="Unassembled WGS sequence"/>
</dbReference>
<dbReference type="OMA" id="CLPSHFV"/>
<proteinExistence type="predicted"/>
<gene>
    <name evidence="1" type="ORF">PPTG_01300</name>
</gene>
<reference evidence="2" key="1">
    <citation type="submission" date="2011-12" db="EMBL/GenBank/DDBJ databases">
        <authorList>
            <consortium name="The Broad Institute Genome Sequencing Platform"/>
            <person name="Russ C."/>
            <person name="Tyler B."/>
            <person name="Panabieres F."/>
            <person name="Shan W."/>
            <person name="Tripathy S."/>
            <person name="Grunwald N."/>
            <person name="Machado M."/>
            <person name="Young S.K."/>
            <person name="Zeng Q."/>
            <person name="Gargeya S."/>
            <person name="Fitzgerald M."/>
            <person name="Haas B."/>
            <person name="Abouelleil A."/>
            <person name="Alvarado L."/>
            <person name="Arachchi H.M."/>
            <person name="Berlin A."/>
            <person name="Chapman S.B."/>
            <person name="Gearin G."/>
            <person name="Goldberg J."/>
            <person name="Griggs A."/>
            <person name="Gujja S."/>
            <person name="Hansen M."/>
            <person name="Heiman D."/>
            <person name="Howarth C."/>
            <person name="Larimer J."/>
            <person name="Lui A."/>
            <person name="MacDonald P.J.P."/>
            <person name="McCowen C."/>
            <person name="Montmayeur A."/>
            <person name="Murphy C."/>
            <person name="Neiman D."/>
            <person name="Pearson M."/>
            <person name="Priest M."/>
            <person name="Roberts A."/>
            <person name="Saif S."/>
            <person name="Shea T."/>
            <person name="Sisk P."/>
            <person name="Stolte C."/>
            <person name="Sykes S."/>
            <person name="Wortman J."/>
            <person name="Nusbaum C."/>
            <person name="Birren B."/>
        </authorList>
    </citation>
    <scope>NUCLEOTIDE SEQUENCE [LARGE SCALE GENOMIC DNA]</scope>
    <source>
        <strain evidence="2">INRA-310</strain>
    </source>
</reference>
<evidence type="ECO:0000313" key="2">
    <source>
        <dbReference type="Proteomes" id="UP000018817"/>
    </source>
</evidence>
<dbReference type="VEuPathDB" id="FungiDB:PPTG_01300"/>
<dbReference type="GeneID" id="20171602"/>
<dbReference type="EMBL" id="KI669563">
    <property type="protein sequence ID" value="ETN20946.1"/>
    <property type="molecule type" value="Genomic_DNA"/>
</dbReference>
<sequence length="119" mass="13036">MQTQPSLRLTFHLKRKATYVLGASRVNVLATPVPSYSQDDGAMAYNGITSFEEDGDTREYSLVDYTWRTGGNALEFESGCLPSHFVPPIATVLKAIHEASTATHLISLAVQTSVLEDPY</sequence>
<dbReference type="AlphaFoldDB" id="W2R6T1"/>
<name>W2R6T1_PHYN3</name>
<evidence type="ECO:0000313" key="1">
    <source>
        <dbReference type="EMBL" id="ETN20946.1"/>
    </source>
</evidence>
<dbReference type="RefSeq" id="XP_008892793.1">
    <property type="nucleotide sequence ID" value="XM_008894545.1"/>
</dbReference>
<protein>
    <submittedName>
        <fullName evidence="1">Uncharacterized protein</fullName>
    </submittedName>
</protein>
<reference evidence="1 2" key="2">
    <citation type="submission" date="2013-11" db="EMBL/GenBank/DDBJ databases">
        <title>The Genome Sequence of Phytophthora parasitica INRA-310.</title>
        <authorList>
            <consortium name="The Broad Institute Genomics Platform"/>
            <person name="Russ C."/>
            <person name="Tyler B."/>
            <person name="Panabieres F."/>
            <person name="Shan W."/>
            <person name="Tripathy S."/>
            <person name="Grunwald N."/>
            <person name="Machado M."/>
            <person name="Johnson C.S."/>
            <person name="Arredondo F."/>
            <person name="Hong C."/>
            <person name="Coffey M."/>
            <person name="Young S.K."/>
            <person name="Zeng Q."/>
            <person name="Gargeya S."/>
            <person name="Fitzgerald M."/>
            <person name="Abouelleil A."/>
            <person name="Alvarado L."/>
            <person name="Chapman S.B."/>
            <person name="Gainer-Dewar J."/>
            <person name="Goldberg J."/>
            <person name="Griggs A."/>
            <person name="Gujja S."/>
            <person name="Hansen M."/>
            <person name="Howarth C."/>
            <person name="Imamovic A."/>
            <person name="Ireland A."/>
            <person name="Larimer J."/>
            <person name="McCowan C."/>
            <person name="Murphy C."/>
            <person name="Pearson M."/>
            <person name="Poon T.W."/>
            <person name="Priest M."/>
            <person name="Roberts A."/>
            <person name="Saif S."/>
            <person name="Shea T."/>
            <person name="Sykes S."/>
            <person name="Wortman J."/>
            <person name="Nusbaum C."/>
            <person name="Birren B."/>
        </authorList>
    </citation>
    <scope>NUCLEOTIDE SEQUENCE [LARGE SCALE GENOMIC DNA]</scope>
    <source>
        <strain evidence="1 2">INRA-310</strain>
    </source>
</reference>
<organism evidence="1 2">
    <name type="scientific">Phytophthora nicotianae (strain INRA-310)</name>
    <name type="common">Phytophthora parasitica</name>
    <dbReference type="NCBI Taxonomy" id="761204"/>
    <lineage>
        <taxon>Eukaryota</taxon>
        <taxon>Sar</taxon>
        <taxon>Stramenopiles</taxon>
        <taxon>Oomycota</taxon>
        <taxon>Peronosporomycetes</taxon>
        <taxon>Peronosporales</taxon>
        <taxon>Peronosporaceae</taxon>
        <taxon>Phytophthora</taxon>
    </lineage>
</organism>
<accession>W2R6T1</accession>